<reference evidence="4 5" key="1">
    <citation type="submission" date="2021-01" db="EMBL/GenBank/DDBJ databases">
        <title>C459-1 draft genome sequence.</title>
        <authorList>
            <person name="Zhang X.-F."/>
        </authorList>
    </citation>
    <scope>NUCLEOTIDE SEQUENCE [LARGE SCALE GENOMIC DNA]</scope>
    <source>
        <strain evidence="5">C459-1</strain>
    </source>
</reference>
<accession>A0ABS1R3X1</accession>
<dbReference type="Gene3D" id="3.55.50.30">
    <property type="match status" value="1"/>
</dbReference>
<feature type="domain" description="FecR protein" evidence="2">
    <location>
        <begin position="171"/>
        <end position="265"/>
    </location>
</feature>
<proteinExistence type="predicted"/>
<keyword evidence="1" id="KW-1133">Transmembrane helix</keyword>
<evidence type="ECO:0000256" key="1">
    <source>
        <dbReference type="SAM" id="Phobius"/>
    </source>
</evidence>
<keyword evidence="5" id="KW-1185">Reference proteome</keyword>
<protein>
    <submittedName>
        <fullName evidence="4">FecR family protein</fullName>
    </submittedName>
</protein>
<evidence type="ECO:0000313" key="5">
    <source>
        <dbReference type="Proteomes" id="UP000625283"/>
    </source>
</evidence>
<dbReference type="RefSeq" id="WP_202102995.1">
    <property type="nucleotide sequence ID" value="NZ_JAERTY010000005.1"/>
</dbReference>
<keyword evidence="1" id="KW-0472">Membrane</keyword>
<dbReference type="Pfam" id="PF16344">
    <property type="entry name" value="FecR_C"/>
    <property type="match status" value="1"/>
</dbReference>
<keyword evidence="1" id="KW-0812">Transmembrane</keyword>
<evidence type="ECO:0000313" key="4">
    <source>
        <dbReference type="EMBL" id="MBL1409244.1"/>
    </source>
</evidence>
<comment type="caution">
    <text evidence="4">The sequence shown here is derived from an EMBL/GenBank/DDBJ whole genome shotgun (WGS) entry which is preliminary data.</text>
</comment>
<dbReference type="PIRSF" id="PIRSF018266">
    <property type="entry name" value="FecR"/>
    <property type="match status" value="1"/>
</dbReference>
<evidence type="ECO:0000259" key="3">
    <source>
        <dbReference type="Pfam" id="PF16344"/>
    </source>
</evidence>
<feature type="transmembrane region" description="Helical" evidence="1">
    <location>
        <begin position="70"/>
        <end position="93"/>
    </location>
</feature>
<dbReference type="Pfam" id="PF04773">
    <property type="entry name" value="FecR"/>
    <property type="match status" value="1"/>
</dbReference>
<sequence length="382" mass="43838">MKNRKKPAKEILLRYVEGKASAEEIAWVEKYYEEVSNKKDILIDTELADKHFSNIWSEIDKEINPRKSNIIFKAIAAAVALLILSFIPIYFYYKKDNNTRLHLAENQNFVPSFYNQTVLSINGTNKVTLDDLQLGSEIVETGAVISKGKDGTIIFTSPDQTRDELSETFHTVSTPRAKQHRIKLPDNSIVWLNANSSIEFPVPFSTNLRQITLIGEAFFEVERDLDRPFVVLSQGQQILVKGTKFNVSAYPKEKLSVTTLLEGAVDLNIVDKDNKILRKSSLEPNDQVIVSGVTLEKQHVNSLDYIDWTNEKFNFNDTPLKDVMTKIARWYDVEVVWEENLKNITFSGSVSKFDDIRDVLRKMSHTESVHFEISERRVMVKK</sequence>
<dbReference type="Proteomes" id="UP000625283">
    <property type="component" value="Unassembled WGS sequence"/>
</dbReference>
<dbReference type="Gene3D" id="2.60.120.1440">
    <property type="match status" value="1"/>
</dbReference>
<dbReference type="InterPro" id="IPR006860">
    <property type="entry name" value="FecR"/>
</dbReference>
<evidence type="ECO:0000259" key="2">
    <source>
        <dbReference type="Pfam" id="PF04773"/>
    </source>
</evidence>
<dbReference type="InterPro" id="IPR012373">
    <property type="entry name" value="Ferrdict_sens_TM"/>
</dbReference>
<dbReference type="PANTHER" id="PTHR30273">
    <property type="entry name" value="PERIPLASMIC SIGNAL SENSOR AND SIGMA FACTOR ACTIVATOR FECR-RELATED"/>
    <property type="match status" value="1"/>
</dbReference>
<organism evidence="4 5">
    <name type="scientific">Sphingobacterium faecale</name>
    <dbReference type="NCBI Taxonomy" id="2803775"/>
    <lineage>
        <taxon>Bacteria</taxon>
        <taxon>Pseudomonadati</taxon>
        <taxon>Bacteroidota</taxon>
        <taxon>Sphingobacteriia</taxon>
        <taxon>Sphingobacteriales</taxon>
        <taxon>Sphingobacteriaceae</taxon>
        <taxon>Sphingobacterium</taxon>
    </lineage>
</organism>
<gene>
    <name evidence="4" type="ORF">JKG61_10815</name>
</gene>
<dbReference type="InterPro" id="IPR032508">
    <property type="entry name" value="FecR_C"/>
</dbReference>
<dbReference type="EMBL" id="JAERTY010000005">
    <property type="protein sequence ID" value="MBL1409244.1"/>
    <property type="molecule type" value="Genomic_DNA"/>
</dbReference>
<feature type="domain" description="Protein FecR C-terminal" evidence="3">
    <location>
        <begin position="312"/>
        <end position="380"/>
    </location>
</feature>
<name>A0ABS1R3X1_9SPHI</name>
<dbReference type="PANTHER" id="PTHR30273:SF2">
    <property type="entry name" value="PROTEIN FECR"/>
    <property type="match status" value="1"/>
</dbReference>